<feature type="compositionally biased region" description="Polar residues" evidence="1">
    <location>
        <begin position="19"/>
        <end position="39"/>
    </location>
</feature>
<feature type="region of interest" description="Disordered" evidence="1">
    <location>
        <begin position="1"/>
        <end position="48"/>
    </location>
</feature>
<organism evidence="2 3">
    <name type="scientific">Coemansia brasiliensis</name>
    <dbReference type="NCBI Taxonomy" id="2650707"/>
    <lineage>
        <taxon>Eukaryota</taxon>
        <taxon>Fungi</taxon>
        <taxon>Fungi incertae sedis</taxon>
        <taxon>Zoopagomycota</taxon>
        <taxon>Kickxellomycotina</taxon>
        <taxon>Kickxellomycetes</taxon>
        <taxon>Kickxellales</taxon>
        <taxon>Kickxellaceae</taxon>
        <taxon>Coemansia</taxon>
    </lineage>
</organism>
<gene>
    <name evidence="2" type="ORF">IWW36_001782</name>
</gene>
<proteinExistence type="predicted"/>
<accession>A0A9W8I8H8</accession>
<reference evidence="2" key="1">
    <citation type="submission" date="2022-07" db="EMBL/GenBank/DDBJ databases">
        <title>Phylogenomic reconstructions and comparative analyses of Kickxellomycotina fungi.</title>
        <authorList>
            <person name="Reynolds N.K."/>
            <person name="Stajich J.E."/>
            <person name="Barry K."/>
            <person name="Grigoriev I.V."/>
            <person name="Crous P."/>
            <person name="Smith M.E."/>
        </authorList>
    </citation>
    <scope>NUCLEOTIDE SEQUENCE</scope>
    <source>
        <strain evidence="2">NRRL 1566</strain>
    </source>
</reference>
<comment type="caution">
    <text evidence="2">The sequence shown here is derived from an EMBL/GenBank/DDBJ whole genome shotgun (WGS) entry which is preliminary data.</text>
</comment>
<dbReference type="EMBL" id="JANBUW010000028">
    <property type="protein sequence ID" value="KAJ2850601.1"/>
    <property type="molecule type" value="Genomic_DNA"/>
</dbReference>
<name>A0A9W8I8H8_9FUNG</name>
<sequence>MAQQLGSDGGSTVAGGPSAVSNANVNNGEQSTNSLLSTGESGGNEFSGVTNSKFSSSLSNVGLSDNNIVNPSSSSTSGNSGPTTNGEHNHIGNDVIPHHRFLRRSAVYNNYGGYDYPHPAAGYAPAPYAPVHYAQPVYPYPVYAQPVYAHPAPYAAGANRNYQSASIVQNHA</sequence>
<evidence type="ECO:0000313" key="2">
    <source>
        <dbReference type="EMBL" id="KAJ2850601.1"/>
    </source>
</evidence>
<feature type="compositionally biased region" description="Low complexity" evidence="1">
    <location>
        <begin position="70"/>
        <end position="86"/>
    </location>
</feature>
<keyword evidence="3" id="KW-1185">Reference proteome</keyword>
<protein>
    <submittedName>
        <fullName evidence="2">Uncharacterized protein</fullName>
    </submittedName>
</protein>
<evidence type="ECO:0000256" key="1">
    <source>
        <dbReference type="SAM" id="MobiDB-lite"/>
    </source>
</evidence>
<dbReference type="OrthoDB" id="5567786at2759"/>
<feature type="region of interest" description="Disordered" evidence="1">
    <location>
        <begin position="65"/>
        <end position="93"/>
    </location>
</feature>
<dbReference type="Proteomes" id="UP001139887">
    <property type="component" value="Unassembled WGS sequence"/>
</dbReference>
<dbReference type="AlphaFoldDB" id="A0A9W8I8H8"/>
<evidence type="ECO:0000313" key="3">
    <source>
        <dbReference type="Proteomes" id="UP001139887"/>
    </source>
</evidence>